<keyword evidence="2" id="KW-1185">Reference proteome</keyword>
<evidence type="ECO:0000313" key="2">
    <source>
        <dbReference type="Proteomes" id="UP000187209"/>
    </source>
</evidence>
<evidence type="ECO:0000313" key="1">
    <source>
        <dbReference type="EMBL" id="OMJ66289.1"/>
    </source>
</evidence>
<protein>
    <submittedName>
        <fullName evidence="1">Uncharacterized protein</fullName>
    </submittedName>
</protein>
<sequence length="158" mass="18384">MILGNKLKRSGNKSVIQAGSISNSTRERNYLKNSELVRYIDSYLFQSKQQAFPLIEKKLQKAFPSQNSKPIHTLNAPCRVSNKPNDLYQIFFSKSRRRTPVFSDMKKKLHQSHRRNKEVAKSQDDKMLMYIQGISDSRPKSVLLNKKVSFIMQTDDFL</sequence>
<reference evidence="1 2" key="1">
    <citation type="submission" date="2016-11" db="EMBL/GenBank/DDBJ databases">
        <title>The macronuclear genome of Stentor coeruleus: a giant cell with tiny introns.</title>
        <authorList>
            <person name="Slabodnick M."/>
            <person name="Ruby J.G."/>
            <person name="Reiff S.B."/>
            <person name="Swart E.C."/>
            <person name="Gosai S."/>
            <person name="Prabakaran S."/>
            <person name="Witkowska E."/>
            <person name="Larue G.E."/>
            <person name="Fisher S."/>
            <person name="Freeman R.M."/>
            <person name="Gunawardena J."/>
            <person name="Chu W."/>
            <person name="Stover N.A."/>
            <person name="Gregory B.D."/>
            <person name="Nowacki M."/>
            <person name="Derisi J."/>
            <person name="Roy S.W."/>
            <person name="Marshall W.F."/>
            <person name="Sood P."/>
        </authorList>
    </citation>
    <scope>NUCLEOTIDE SEQUENCE [LARGE SCALE GENOMIC DNA]</scope>
    <source>
        <strain evidence="1">WM001</strain>
    </source>
</reference>
<dbReference type="EMBL" id="MPUH01001761">
    <property type="protein sequence ID" value="OMJ66289.1"/>
    <property type="molecule type" value="Genomic_DNA"/>
</dbReference>
<name>A0A1R2AP82_9CILI</name>
<dbReference type="Proteomes" id="UP000187209">
    <property type="component" value="Unassembled WGS sequence"/>
</dbReference>
<accession>A0A1R2AP82</accession>
<comment type="caution">
    <text evidence="1">The sequence shown here is derived from an EMBL/GenBank/DDBJ whole genome shotgun (WGS) entry which is preliminary data.</text>
</comment>
<gene>
    <name evidence="1" type="ORF">SteCoe_36923</name>
</gene>
<proteinExistence type="predicted"/>
<organism evidence="1 2">
    <name type="scientific">Stentor coeruleus</name>
    <dbReference type="NCBI Taxonomy" id="5963"/>
    <lineage>
        <taxon>Eukaryota</taxon>
        <taxon>Sar</taxon>
        <taxon>Alveolata</taxon>
        <taxon>Ciliophora</taxon>
        <taxon>Postciliodesmatophora</taxon>
        <taxon>Heterotrichea</taxon>
        <taxon>Heterotrichida</taxon>
        <taxon>Stentoridae</taxon>
        <taxon>Stentor</taxon>
    </lineage>
</organism>
<dbReference type="AlphaFoldDB" id="A0A1R2AP82"/>